<comment type="caution">
    <text evidence="1">The sequence shown here is derived from an EMBL/GenBank/DDBJ whole genome shotgun (WGS) entry which is preliminary data.</text>
</comment>
<evidence type="ECO:0000313" key="2">
    <source>
        <dbReference type="Proteomes" id="UP001243375"/>
    </source>
</evidence>
<organism evidence="1 2">
    <name type="scientific">Naganishia vaughanmartiniae</name>
    <dbReference type="NCBI Taxonomy" id="1424756"/>
    <lineage>
        <taxon>Eukaryota</taxon>
        <taxon>Fungi</taxon>
        <taxon>Dikarya</taxon>
        <taxon>Basidiomycota</taxon>
        <taxon>Agaricomycotina</taxon>
        <taxon>Tremellomycetes</taxon>
        <taxon>Filobasidiales</taxon>
        <taxon>Filobasidiaceae</taxon>
        <taxon>Naganishia</taxon>
    </lineage>
</organism>
<evidence type="ECO:0000313" key="1">
    <source>
        <dbReference type="EMBL" id="KAJ9123095.1"/>
    </source>
</evidence>
<reference evidence="1" key="1">
    <citation type="submission" date="2023-04" db="EMBL/GenBank/DDBJ databases">
        <title>Draft Genome sequencing of Naganishia species isolated from polar environments using Oxford Nanopore Technology.</title>
        <authorList>
            <person name="Leo P."/>
            <person name="Venkateswaran K."/>
        </authorList>
    </citation>
    <scope>NUCLEOTIDE SEQUENCE</scope>
    <source>
        <strain evidence="1">MNA-CCFEE 5425</strain>
    </source>
</reference>
<protein>
    <submittedName>
        <fullName evidence="1">Uncharacterized protein</fullName>
    </submittedName>
</protein>
<accession>A0ACC2XHN4</accession>
<gene>
    <name evidence="1" type="ORF">QFC22_001285</name>
</gene>
<dbReference type="EMBL" id="JASBWU010000003">
    <property type="protein sequence ID" value="KAJ9123095.1"/>
    <property type="molecule type" value="Genomic_DNA"/>
</dbReference>
<dbReference type="Proteomes" id="UP001243375">
    <property type="component" value="Unassembled WGS sequence"/>
</dbReference>
<proteinExistence type="predicted"/>
<sequence length="904" mass="100138">MYPSSNIQQESNSRQETPIQQDPHALPTSSDVATHTLYQGNTPYQSYYQQPVSSYFAYRSLDALAERETTTRARNKKLKKRKLDIEMKQQGYHPERGVGNPFYLSLRSGIPEEIDRALPVILEYSRRDGITSDFSVYPGSIETLLGLVDEWVDDWDDYVQRTSAGLEGEWLQSELEANHARWALSALLAIRNGCISHEKVRRLVLGVRGKYNQEELENLRNTRGIDGSNLTLPYLPPRILILIGKILESHNVLDLALRMPEMTIYLLDILIFILPYLTPTLQLSSSKSSASASSTAANSKAATPAVTEAEEDEDQGDVTLRQTGNLLKGILAEWIPALFTKTSDLAILLASIQLFTMVPVDILPVDSIIDRLATFLVLTPSQREQTPWPKELFLHSLGLLYHTTSAPSQAANVLKRRDLDGQLRILIGLTQWGTKPVWKQMRVVGAVGRVQEISPIDGVGTMTNVKGLDKGGKWFPPVLLDDDGGELTGEDVGLGPPIVLDPLVRRRIRSLREPDRALAWMKECLVFQPESYMTQVTFWTAYQSFVAPDPLGPPIAPPTSAAEVIKAATSAYNGASAMVMREDRDGRPLQQPKFVINGLRFKRSLGRRRNYMCKWQGCAEKIGPLSNAELLAHINTCHLADLENSNGGPIKCRWAHCLSNNATPTHMLTHLPLPIDPTREPIPSTVVVHPDTAISSVTSSYPQFRPIPPLTFIRNIPSSESKQGVTNSDLVNPLAYLGLQFPLDRTGQPMQEGYYACMILKNIARALRNDIERAEDSGLLDSEEYSAHDANDISVLGRATSSRNRKKRKLDRLGAFGLPAPPGILDGSSYIDPNLAGTNGYSVDNGAPADDRAISKEAAVLPLNSEERIRARLAFRSAVEEPVLYMLEQGGGEVPKRLVECLGF</sequence>
<name>A0ACC2XHN4_9TREE</name>
<keyword evidence="2" id="KW-1185">Reference proteome</keyword>